<organism evidence="2 3">
    <name type="scientific">Prorocentrum cordatum</name>
    <dbReference type="NCBI Taxonomy" id="2364126"/>
    <lineage>
        <taxon>Eukaryota</taxon>
        <taxon>Sar</taxon>
        <taxon>Alveolata</taxon>
        <taxon>Dinophyceae</taxon>
        <taxon>Prorocentrales</taxon>
        <taxon>Prorocentraceae</taxon>
        <taxon>Prorocentrum</taxon>
    </lineage>
</organism>
<dbReference type="EMBL" id="CAUYUJ010000069">
    <property type="protein sequence ID" value="CAK0788507.1"/>
    <property type="molecule type" value="Genomic_DNA"/>
</dbReference>
<protein>
    <recommendedName>
        <fullName evidence="4">Hexosyltransferase</fullName>
    </recommendedName>
</protein>
<name>A0ABN9P740_9DINO</name>
<gene>
    <name evidence="2" type="ORF">PCOR1329_LOCUS381</name>
</gene>
<comment type="caution">
    <text evidence="2">The sequence shown here is derived from an EMBL/GenBank/DDBJ whole genome shotgun (WGS) entry which is preliminary data.</text>
</comment>
<keyword evidence="3" id="KW-1185">Reference proteome</keyword>
<dbReference type="Proteomes" id="UP001189429">
    <property type="component" value="Unassembled WGS sequence"/>
</dbReference>
<evidence type="ECO:0000313" key="3">
    <source>
        <dbReference type="Proteomes" id="UP001189429"/>
    </source>
</evidence>
<evidence type="ECO:0000313" key="2">
    <source>
        <dbReference type="EMBL" id="CAK0788507.1"/>
    </source>
</evidence>
<evidence type="ECO:0000256" key="1">
    <source>
        <dbReference type="SAM" id="MobiDB-lite"/>
    </source>
</evidence>
<reference evidence="2" key="1">
    <citation type="submission" date="2023-10" db="EMBL/GenBank/DDBJ databases">
        <authorList>
            <person name="Chen Y."/>
            <person name="Shah S."/>
            <person name="Dougan E. K."/>
            <person name="Thang M."/>
            <person name="Chan C."/>
        </authorList>
    </citation>
    <scope>NUCLEOTIDE SEQUENCE [LARGE SCALE GENOMIC DNA]</scope>
</reference>
<evidence type="ECO:0008006" key="4">
    <source>
        <dbReference type="Google" id="ProtNLM"/>
    </source>
</evidence>
<sequence length="288" mass="31353">PPPPPAAGGGPPAGGPPGAAPGVASEGPTADAPPGADHSENQRCFPPSGGALPSTLWCYSLMIPTDYYELSLIKWQHERQVSIFACDGYAVYSSDETEISDDLVTAKVDSDLKCEKGGEFGTALNVDIFFQVWKKVVNDGDYADYDWTVKADPDAVFFPARLKSVLLAHPIVQGGVYLVNCPRGLHGPVEVFSREAVERLFYGWEQCTQHFTQQCSGDCMWGEDMFADQCLSKVLGVRCEHDTKILIEDACDPPPGWLDCPPSMGDVVSLHPFKTPERYEACMTSSQR</sequence>
<accession>A0ABN9P740</accession>
<feature type="non-terminal residue" evidence="2">
    <location>
        <position position="1"/>
    </location>
</feature>
<proteinExistence type="predicted"/>
<feature type="region of interest" description="Disordered" evidence="1">
    <location>
        <begin position="1"/>
        <end position="45"/>
    </location>
</feature>